<feature type="binding site" evidence="2">
    <location>
        <position position="219"/>
    </location>
    <ligand>
        <name>ATP</name>
        <dbReference type="ChEBI" id="CHEBI:30616"/>
    </ligand>
</feature>
<dbReference type="AlphaFoldDB" id="A0A554JE21"/>
<evidence type="ECO:0000256" key="2">
    <source>
        <dbReference type="PIRSR" id="PIRSR640198-2"/>
    </source>
</evidence>
<reference evidence="5 6" key="1">
    <citation type="submission" date="2017-07" db="EMBL/GenBank/DDBJ databases">
        <title>Mechanisms for carbon and nitrogen cycling indicate functional differentiation within the Candidate Phyla Radiation.</title>
        <authorList>
            <person name="Danczak R.E."/>
            <person name="Johnston M.D."/>
            <person name="Kenah C."/>
            <person name="Slattery M."/>
            <person name="Wrighton K.C."/>
            <person name="Wilkins M.J."/>
        </authorList>
    </citation>
    <scope>NUCLEOTIDE SEQUENCE [LARGE SCALE GENOMIC DNA]</scope>
    <source>
        <strain evidence="5">Gr01-1014_77</strain>
    </source>
</reference>
<dbReference type="InterPro" id="IPR036597">
    <property type="entry name" value="Fido-like_dom_sf"/>
</dbReference>
<evidence type="ECO:0000313" key="5">
    <source>
        <dbReference type="EMBL" id="TSC66653.1"/>
    </source>
</evidence>
<dbReference type="Gene3D" id="1.10.3290.10">
    <property type="entry name" value="Fido-like domain"/>
    <property type="match status" value="1"/>
</dbReference>
<feature type="binding site" evidence="2">
    <location>
        <begin position="130"/>
        <end position="133"/>
    </location>
    <ligand>
        <name>ATP</name>
        <dbReference type="ChEBI" id="CHEBI:30616"/>
    </ligand>
</feature>
<name>A0A554JE21_9BACT</name>
<organism evidence="5 6">
    <name type="scientific">Candidatus Doudnabacteria bacterium Gr01-1014_77</name>
    <dbReference type="NCBI Taxonomy" id="2017133"/>
    <lineage>
        <taxon>Bacteria</taxon>
        <taxon>Candidatus Doudnaibacteriota</taxon>
    </lineage>
</organism>
<gene>
    <name evidence="5" type="ORF">G01um101477_40</name>
</gene>
<protein>
    <recommendedName>
        <fullName evidence="4">Fido domain-containing protein</fullName>
    </recommendedName>
</protein>
<accession>A0A554JE21</accession>
<proteinExistence type="predicted"/>
<feature type="site" description="Important for autoinhibition of adenylyltransferase activity" evidence="3">
    <location>
        <position position="48"/>
    </location>
</feature>
<comment type="caution">
    <text evidence="5">The sequence shown here is derived from an EMBL/GenBank/DDBJ whole genome shotgun (WGS) entry which is preliminary data.</text>
</comment>
<evidence type="ECO:0000256" key="3">
    <source>
        <dbReference type="PIRSR" id="PIRSR640198-3"/>
    </source>
</evidence>
<dbReference type="SUPFAM" id="SSF140931">
    <property type="entry name" value="Fic-like"/>
    <property type="match status" value="1"/>
</dbReference>
<feature type="binding site" evidence="2">
    <location>
        <begin position="179"/>
        <end position="186"/>
    </location>
    <ligand>
        <name>ATP</name>
        <dbReference type="ChEBI" id="CHEBI:30616"/>
    </ligand>
</feature>
<feature type="active site" evidence="1">
    <location>
        <position position="175"/>
    </location>
</feature>
<keyword evidence="2" id="KW-0067">ATP-binding</keyword>
<dbReference type="PROSITE" id="PS51459">
    <property type="entry name" value="FIDO"/>
    <property type="match status" value="1"/>
</dbReference>
<dbReference type="InterPro" id="IPR003812">
    <property type="entry name" value="Fido"/>
</dbReference>
<dbReference type="GO" id="GO:0005524">
    <property type="term" value="F:ATP binding"/>
    <property type="evidence" value="ECO:0007669"/>
    <property type="project" value="UniProtKB-KW"/>
</dbReference>
<dbReference type="EMBL" id="VMFF01000002">
    <property type="protein sequence ID" value="TSC66653.1"/>
    <property type="molecule type" value="Genomic_DNA"/>
</dbReference>
<feature type="domain" description="Fido" evidence="4">
    <location>
        <begin position="97"/>
        <end position="236"/>
    </location>
</feature>
<dbReference type="Proteomes" id="UP000319613">
    <property type="component" value="Unassembled WGS sequence"/>
</dbReference>
<dbReference type="PANTHER" id="PTHR13504:SF38">
    <property type="entry name" value="FIDO DOMAIN-CONTAINING PROTEIN"/>
    <property type="match status" value="1"/>
</dbReference>
<feature type="binding site" evidence="2">
    <location>
        <begin position="211"/>
        <end position="212"/>
    </location>
    <ligand>
        <name>ATP</name>
        <dbReference type="ChEBI" id="CHEBI:30616"/>
    </ligand>
</feature>
<dbReference type="Pfam" id="PF02661">
    <property type="entry name" value="Fic"/>
    <property type="match status" value="1"/>
</dbReference>
<sequence length="304" mass="34877">MAISKPIKNRLTLLKSEYDTLRKGKESLLAIIDDAEIPESVYNSNAIENSTLTLKETEKILLDMEVSRDVSLREVFEAKNLARVIGYIRNKSQDTEISKEVILLLHQMLIGGIDDVIAGRFRKTGEYVRVGTHVAPAPEHVERMIETIITEYTGDLSDYFLDKIAKFHLNFETIHPFNDGNGRIGRVLICFQLQRIGFPIIIIRDREKKEYYNAFKEYNHTKKTKAMEKVISLALMESFSKRITYLKGQKIITLSDYTKAHNFSPSGMINAAKRQNIPAFREKGVWKIGEAFVYTATKRLPKNN</sequence>
<keyword evidence="2" id="KW-0547">Nucleotide-binding</keyword>
<evidence type="ECO:0000259" key="4">
    <source>
        <dbReference type="PROSITE" id="PS51459"/>
    </source>
</evidence>
<dbReference type="PANTHER" id="PTHR13504">
    <property type="entry name" value="FIDO DOMAIN-CONTAINING PROTEIN DDB_G0283145"/>
    <property type="match status" value="1"/>
</dbReference>
<evidence type="ECO:0000256" key="1">
    <source>
        <dbReference type="PIRSR" id="PIRSR640198-1"/>
    </source>
</evidence>
<evidence type="ECO:0000313" key="6">
    <source>
        <dbReference type="Proteomes" id="UP000319613"/>
    </source>
</evidence>
<dbReference type="InterPro" id="IPR040198">
    <property type="entry name" value="Fido_containing"/>
</dbReference>